<evidence type="ECO:0000313" key="4">
    <source>
        <dbReference type="Proteomes" id="UP001385499"/>
    </source>
</evidence>
<comment type="caution">
    <text evidence="3">The sequence shown here is derived from an EMBL/GenBank/DDBJ whole genome shotgun (WGS) entry which is preliminary data.</text>
</comment>
<feature type="domain" description="ATP-grasp" evidence="2">
    <location>
        <begin position="74"/>
        <end position="334"/>
    </location>
</feature>
<keyword evidence="4" id="KW-1185">Reference proteome</keyword>
<dbReference type="InterPro" id="IPR013651">
    <property type="entry name" value="ATP-grasp_RimK-type"/>
</dbReference>
<evidence type="ECO:0000313" key="3">
    <source>
        <dbReference type="EMBL" id="MEJ8474855.1"/>
    </source>
</evidence>
<dbReference type="PROSITE" id="PS50975">
    <property type="entry name" value="ATP_GRASP"/>
    <property type="match status" value="1"/>
</dbReference>
<dbReference type="RefSeq" id="WP_340274630.1">
    <property type="nucleotide sequence ID" value="NZ_JBAKIA010000007.1"/>
</dbReference>
<evidence type="ECO:0000259" key="2">
    <source>
        <dbReference type="PROSITE" id="PS50975"/>
    </source>
</evidence>
<protein>
    <submittedName>
        <fullName evidence="3">ATP-dependent carboxylate-amine ligase</fullName>
    </submittedName>
</protein>
<dbReference type="PANTHER" id="PTHR21621:SF0">
    <property type="entry name" value="BETA-CITRYLGLUTAMATE SYNTHASE B-RELATED"/>
    <property type="match status" value="1"/>
</dbReference>
<dbReference type="Proteomes" id="UP001385499">
    <property type="component" value="Unassembled WGS sequence"/>
</dbReference>
<dbReference type="Gene3D" id="3.30.1490.20">
    <property type="entry name" value="ATP-grasp fold, A domain"/>
    <property type="match status" value="1"/>
</dbReference>
<keyword evidence="3" id="KW-0436">Ligase</keyword>
<dbReference type="PANTHER" id="PTHR21621">
    <property type="entry name" value="RIBOSOMAL PROTEIN S6 MODIFICATION PROTEIN"/>
    <property type="match status" value="1"/>
</dbReference>
<dbReference type="Gene3D" id="3.30.470.20">
    <property type="entry name" value="ATP-grasp fold, B domain"/>
    <property type="match status" value="2"/>
</dbReference>
<gene>
    <name evidence="3" type="ORF">V6575_12225</name>
</gene>
<keyword evidence="1" id="KW-0067">ATP-binding</keyword>
<evidence type="ECO:0000256" key="1">
    <source>
        <dbReference type="PROSITE-ProRule" id="PRU00409"/>
    </source>
</evidence>
<dbReference type="InterPro" id="IPR013815">
    <property type="entry name" value="ATP_grasp_subdomain_1"/>
</dbReference>
<dbReference type="GO" id="GO:0016874">
    <property type="term" value="F:ligase activity"/>
    <property type="evidence" value="ECO:0007669"/>
    <property type="project" value="UniProtKB-KW"/>
</dbReference>
<dbReference type="InterPro" id="IPR011761">
    <property type="entry name" value="ATP-grasp"/>
</dbReference>
<sequence>MDSPTVPRSQGPLVQRLLSAYCKKHDLTLVLDNALGHAGYIQNRAGNRSFFVGTRFDLNAQGACELVRDKAYALEFLKRCGFSVPGGLLVSSPASRSALSKKHPNYTDALTGFDQAISFANKVGFPLFAKPNNGQEGRDVFKICNEGQLKLILSDLFSRHDKILLQETVYGQDLRVLVLDGDILCVIERMPPSITGDGLSSIEQLMKSEILHSSEDPRVLATLEERGFTLSDIPSAREKVPLLPTSNLSSGGTARIVTESLPAPLAQAAIACGKALGLSYFGADILVDNPASENPNYRILELNSAPGLSELYRQDAKMAEIVVAIYEILFDALRYQLDAAR</sequence>
<keyword evidence="1" id="KW-0547">Nucleotide-binding</keyword>
<dbReference type="Pfam" id="PF08443">
    <property type="entry name" value="RimK"/>
    <property type="match status" value="1"/>
</dbReference>
<dbReference type="EMBL" id="JBAKIA010000007">
    <property type="protein sequence ID" value="MEJ8474855.1"/>
    <property type="molecule type" value="Genomic_DNA"/>
</dbReference>
<proteinExistence type="predicted"/>
<name>A0ABU8TMS0_9HYPH</name>
<dbReference type="SUPFAM" id="SSF56059">
    <property type="entry name" value="Glutathione synthetase ATP-binding domain-like"/>
    <property type="match status" value="1"/>
</dbReference>
<organism evidence="3 4">
    <name type="scientific">Roseibium algae</name>
    <dbReference type="NCBI Taxonomy" id="3123038"/>
    <lineage>
        <taxon>Bacteria</taxon>
        <taxon>Pseudomonadati</taxon>
        <taxon>Pseudomonadota</taxon>
        <taxon>Alphaproteobacteria</taxon>
        <taxon>Hyphomicrobiales</taxon>
        <taxon>Stappiaceae</taxon>
        <taxon>Roseibium</taxon>
    </lineage>
</organism>
<accession>A0ABU8TMS0</accession>
<reference evidence="3 4" key="1">
    <citation type="submission" date="2024-02" db="EMBL/GenBank/DDBJ databases">
        <title>Roseibium algae sp. nov., isolated from marine alga (Grateloupia sp.), showing potential in myo-inositol conversion.</title>
        <authorList>
            <person name="Wang Y."/>
        </authorList>
    </citation>
    <scope>NUCLEOTIDE SEQUENCE [LARGE SCALE GENOMIC DNA]</scope>
    <source>
        <strain evidence="3 4">H3510</strain>
    </source>
</reference>